<organism evidence="2 3">
    <name type="scientific">Paracoccus sphaerophysae</name>
    <dbReference type="NCBI Taxonomy" id="690417"/>
    <lineage>
        <taxon>Bacteria</taxon>
        <taxon>Pseudomonadati</taxon>
        <taxon>Pseudomonadota</taxon>
        <taxon>Alphaproteobacteria</taxon>
        <taxon>Rhodobacterales</taxon>
        <taxon>Paracoccaceae</taxon>
        <taxon>Paracoccus</taxon>
    </lineage>
</organism>
<dbReference type="PANTHER" id="PTHR31157">
    <property type="entry name" value="SCP DOMAIN-CONTAINING PROTEIN"/>
    <property type="match status" value="1"/>
</dbReference>
<dbReference type="InterPro" id="IPR035940">
    <property type="entry name" value="CAP_sf"/>
</dbReference>
<name>A0A099F0J2_9RHOB</name>
<protein>
    <submittedName>
        <fullName evidence="2">Allergen V5/Tpx-1 family protein</fullName>
    </submittedName>
</protein>
<dbReference type="Pfam" id="PF00188">
    <property type="entry name" value="CAP"/>
    <property type="match status" value="1"/>
</dbReference>
<evidence type="ECO:0000313" key="3">
    <source>
        <dbReference type="Proteomes" id="UP000029917"/>
    </source>
</evidence>
<proteinExistence type="predicted"/>
<reference evidence="2 3" key="1">
    <citation type="submission" date="2014-09" db="EMBL/GenBank/DDBJ databases">
        <authorList>
            <person name="McGinnis J.M."/>
            <person name="Wolfgang W.J."/>
        </authorList>
    </citation>
    <scope>NUCLEOTIDE SEQUENCE [LARGE SCALE GENOMIC DNA]</scope>
    <source>
        <strain evidence="2 3">HAMBI 3106</strain>
    </source>
</reference>
<accession>A0A099F0J2</accession>
<dbReference type="AlphaFoldDB" id="A0A099F0J2"/>
<comment type="caution">
    <text evidence="2">The sequence shown here is derived from an EMBL/GenBank/DDBJ whole genome shotgun (WGS) entry which is preliminary data.</text>
</comment>
<dbReference type="CDD" id="cd05379">
    <property type="entry name" value="CAP_bacterial"/>
    <property type="match status" value="1"/>
</dbReference>
<sequence>MAAPGPANCVATSAQDNAAAAQATNQQRRAQGLRPVKPNARLAGVAAAHACDMARRGLMAHRGTATKGPGQRVKAAGYRSALTAENIAAGPFGLGQVLAIWNASQGHLHNILIPQISEVGIGRAVSADGRTVFWAAVYAAPR</sequence>
<evidence type="ECO:0000259" key="1">
    <source>
        <dbReference type="Pfam" id="PF00188"/>
    </source>
</evidence>
<dbReference type="InterPro" id="IPR014044">
    <property type="entry name" value="CAP_dom"/>
</dbReference>
<dbReference type="Proteomes" id="UP000029917">
    <property type="component" value="Unassembled WGS sequence"/>
</dbReference>
<gene>
    <name evidence="2" type="ORF">IC63_13075</name>
</gene>
<dbReference type="SUPFAM" id="SSF55797">
    <property type="entry name" value="PR-1-like"/>
    <property type="match status" value="1"/>
</dbReference>
<dbReference type="STRING" id="690417.IC63_13075"/>
<evidence type="ECO:0000313" key="2">
    <source>
        <dbReference type="EMBL" id="KGJ03667.1"/>
    </source>
</evidence>
<dbReference type="EMBL" id="JRKS01000049">
    <property type="protein sequence ID" value="KGJ03667.1"/>
    <property type="molecule type" value="Genomic_DNA"/>
</dbReference>
<keyword evidence="3" id="KW-1185">Reference proteome</keyword>
<feature type="domain" description="SCP" evidence="1">
    <location>
        <begin position="23"/>
        <end position="138"/>
    </location>
</feature>
<dbReference type="Gene3D" id="3.40.33.10">
    <property type="entry name" value="CAP"/>
    <property type="match status" value="1"/>
</dbReference>
<dbReference type="PANTHER" id="PTHR31157:SF1">
    <property type="entry name" value="SCP DOMAIN-CONTAINING PROTEIN"/>
    <property type="match status" value="1"/>
</dbReference>
<reference evidence="2 3" key="2">
    <citation type="submission" date="2014-10" db="EMBL/GenBank/DDBJ databases">
        <title>Paracoccus sanguinis sp. nov., isolated from clinical specimens of New York State patients.</title>
        <authorList>
            <person name="Mingle L.A."/>
            <person name="Cole J.A."/>
            <person name="Lapierre P."/>
            <person name="Musser K.A."/>
        </authorList>
    </citation>
    <scope>NUCLEOTIDE SEQUENCE [LARGE SCALE GENOMIC DNA]</scope>
    <source>
        <strain evidence="2 3">HAMBI 3106</strain>
    </source>
</reference>